<dbReference type="InterPro" id="IPR021710">
    <property type="entry name" value="DUF3293"/>
</dbReference>
<gene>
    <name evidence="1" type="ORF">CTAYLR_008047</name>
</gene>
<dbReference type="Proteomes" id="UP001230188">
    <property type="component" value="Unassembled WGS sequence"/>
</dbReference>
<proteinExistence type="predicted"/>
<reference evidence="1" key="1">
    <citation type="submission" date="2023-01" db="EMBL/GenBank/DDBJ databases">
        <title>Metagenome sequencing of chrysophaentin producing Chrysophaeum taylorii.</title>
        <authorList>
            <person name="Davison J."/>
            <person name="Bewley C."/>
        </authorList>
    </citation>
    <scope>NUCLEOTIDE SEQUENCE</scope>
    <source>
        <strain evidence="1">NIES-1699</strain>
    </source>
</reference>
<protein>
    <submittedName>
        <fullName evidence="1">Uncharacterized protein</fullName>
    </submittedName>
</protein>
<dbReference type="Pfam" id="PF11697">
    <property type="entry name" value="DUF3293"/>
    <property type="match status" value="1"/>
</dbReference>
<name>A0AAD7U757_9STRA</name>
<sequence length="167" mass="18680">MGVVAGIAVSLVTRRLLLRRFATAKLEELWKGATETMMMPSETVVLAPCASDEESRASFLPQGPPCELCFALTAFDPPGVERSREENARENEKMWKELRGLEPKARWVGYGCDLDEGWREDGFFLEFDPADAEAARARILEVARAFDQGAIYDSRWTPRHPCAGSLL</sequence>
<organism evidence="1 2">
    <name type="scientific">Chrysophaeum taylorii</name>
    <dbReference type="NCBI Taxonomy" id="2483200"/>
    <lineage>
        <taxon>Eukaryota</taxon>
        <taxon>Sar</taxon>
        <taxon>Stramenopiles</taxon>
        <taxon>Ochrophyta</taxon>
        <taxon>Pelagophyceae</taxon>
        <taxon>Pelagomonadales</taxon>
        <taxon>Pelagomonadaceae</taxon>
        <taxon>Chrysophaeum</taxon>
    </lineage>
</organism>
<comment type="caution">
    <text evidence="1">The sequence shown here is derived from an EMBL/GenBank/DDBJ whole genome shotgun (WGS) entry which is preliminary data.</text>
</comment>
<accession>A0AAD7U757</accession>
<keyword evidence="2" id="KW-1185">Reference proteome</keyword>
<evidence type="ECO:0000313" key="2">
    <source>
        <dbReference type="Proteomes" id="UP001230188"/>
    </source>
</evidence>
<dbReference type="EMBL" id="JAQMWT010000563">
    <property type="protein sequence ID" value="KAJ8599471.1"/>
    <property type="molecule type" value="Genomic_DNA"/>
</dbReference>
<dbReference type="AlphaFoldDB" id="A0AAD7U757"/>
<evidence type="ECO:0000313" key="1">
    <source>
        <dbReference type="EMBL" id="KAJ8599471.1"/>
    </source>
</evidence>